<gene>
    <name evidence="2" type="ORF">EIK79_00500</name>
</gene>
<proteinExistence type="predicted"/>
<name>A0A3P3RKF9_9EURY</name>
<dbReference type="AlphaFoldDB" id="A0A3P3RKF9"/>
<dbReference type="SUPFAM" id="SSF103247">
    <property type="entry name" value="TT1751-like"/>
    <property type="match status" value="1"/>
</dbReference>
<comment type="caution">
    <text evidence="2">The sequence shown here is derived from an EMBL/GenBank/DDBJ whole genome shotgun (WGS) entry which is preliminary data.</text>
</comment>
<sequence>MGYTLQKQIDGSFDDVVKRTMSALEDGKFGVLCDIDMQATLATKLDTAFRQYRILGAHNPQQAYEGLETELDATAGDVSDRFERIIDSL</sequence>
<dbReference type="CDD" id="cd14797">
    <property type="entry name" value="DUF302"/>
    <property type="match status" value="1"/>
</dbReference>
<dbReference type="RefSeq" id="WP_124953196.1">
    <property type="nucleotide sequence ID" value="NZ_RRCH01000002.1"/>
</dbReference>
<accession>A0A3P3RKF9</accession>
<dbReference type="Proteomes" id="UP000282322">
    <property type="component" value="Unassembled WGS sequence"/>
</dbReference>
<dbReference type="OrthoDB" id="2559at2157"/>
<dbReference type="Gene3D" id="3.30.310.70">
    <property type="entry name" value="TT1751-like domain"/>
    <property type="match status" value="1"/>
</dbReference>
<keyword evidence="3" id="KW-1185">Reference proteome</keyword>
<dbReference type="Pfam" id="PF03625">
    <property type="entry name" value="DUF302"/>
    <property type="match status" value="1"/>
</dbReference>
<feature type="domain" description="DUF302" evidence="1">
    <location>
        <begin position="35"/>
        <end position="73"/>
    </location>
</feature>
<reference evidence="2 3" key="1">
    <citation type="submission" date="2018-11" db="EMBL/GenBank/DDBJ databases">
        <title>Taxonoimc description of Halomarina strain SPP-AMP-1.</title>
        <authorList>
            <person name="Pal Y."/>
            <person name="Srinivasana K."/>
            <person name="Verma A."/>
            <person name="Kumar P."/>
        </authorList>
    </citation>
    <scope>NUCLEOTIDE SEQUENCE [LARGE SCALE GENOMIC DNA]</scope>
    <source>
        <strain evidence="2 3">SPP-AMP-1</strain>
    </source>
</reference>
<evidence type="ECO:0000259" key="1">
    <source>
        <dbReference type="Pfam" id="PF03625"/>
    </source>
</evidence>
<protein>
    <submittedName>
        <fullName evidence="2">DUF302 domain-containing protein</fullName>
    </submittedName>
</protein>
<dbReference type="InterPro" id="IPR035923">
    <property type="entry name" value="TT1751-like_sf"/>
</dbReference>
<dbReference type="EMBL" id="RRCH01000002">
    <property type="protein sequence ID" value="RRJ34026.1"/>
    <property type="molecule type" value="Genomic_DNA"/>
</dbReference>
<dbReference type="InterPro" id="IPR005180">
    <property type="entry name" value="DUF302"/>
</dbReference>
<evidence type="ECO:0000313" key="3">
    <source>
        <dbReference type="Proteomes" id="UP000282322"/>
    </source>
</evidence>
<evidence type="ECO:0000313" key="2">
    <source>
        <dbReference type="EMBL" id="RRJ34026.1"/>
    </source>
</evidence>
<organism evidence="2 3">
    <name type="scientific">Halocatena pleomorpha</name>
    <dbReference type="NCBI Taxonomy" id="1785090"/>
    <lineage>
        <taxon>Archaea</taxon>
        <taxon>Methanobacteriati</taxon>
        <taxon>Methanobacteriota</taxon>
        <taxon>Stenosarchaea group</taxon>
        <taxon>Halobacteria</taxon>
        <taxon>Halobacteriales</taxon>
        <taxon>Natronomonadaceae</taxon>
        <taxon>Halocatena</taxon>
    </lineage>
</organism>